<feature type="region of interest" description="Disordered" evidence="2">
    <location>
        <begin position="21"/>
        <end position="78"/>
    </location>
</feature>
<feature type="compositionally biased region" description="Polar residues" evidence="2">
    <location>
        <begin position="624"/>
        <end position="641"/>
    </location>
</feature>
<feature type="region of interest" description="Disordered" evidence="2">
    <location>
        <begin position="545"/>
        <end position="658"/>
    </location>
</feature>
<keyword evidence="1" id="KW-0238">DNA-binding</keyword>
<feature type="compositionally biased region" description="Polar residues" evidence="2">
    <location>
        <begin position="21"/>
        <end position="47"/>
    </location>
</feature>
<protein>
    <submittedName>
        <fullName evidence="4">Nucleic acid-binding, OB-fold protein</fullName>
    </submittedName>
</protein>
<organism evidence="4 5">
    <name type="scientific">Artemisia annua</name>
    <name type="common">Sweet wormwood</name>
    <dbReference type="NCBI Taxonomy" id="35608"/>
    <lineage>
        <taxon>Eukaryota</taxon>
        <taxon>Viridiplantae</taxon>
        <taxon>Streptophyta</taxon>
        <taxon>Embryophyta</taxon>
        <taxon>Tracheophyta</taxon>
        <taxon>Spermatophyta</taxon>
        <taxon>Magnoliopsida</taxon>
        <taxon>eudicotyledons</taxon>
        <taxon>Gunneridae</taxon>
        <taxon>Pentapetalae</taxon>
        <taxon>asterids</taxon>
        <taxon>campanulids</taxon>
        <taxon>Asterales</taxon>
        <taxon>Asteraceae</taxon>
        <taxon>Asteroideae</taxon>
        <taxon>Anthemideae</taxon>
        <taxon>Artemisiinae</taxon>
        <taxon>Artemisia</taxon>
    </lineage>
</organism>
<feature type="domain" description="Replication protein A OB" evidence="3">
    <location>
        <begin position="376"/>
        <end position="465"/>
    </location>
</feature>
<dbReference type="Proteomes" id="UP000245207">
    <property type="component" value="Unassembled WGS sequence"/>
</dbReference>
<dbReference type="GO" id="GO:0003677">
    <property type="term" value="F:DNA binding"/>
    <property type="evidence" value="ECO:0007669"/>
    <property type="project" value="UniProtKB-KW"/>
</dbReference>
<keyword evidence="5" id="KW-1185">Reference proteome</keyword>
<feature type="compositionally biased region" description="Polar residues" evidence="2">
    <location>
        <begin position="546"/>
        <end position="557"/>
    </location>
</feature>
<dbReference type="PANTHER" id="PTHR47165:SF4">
    <property type="entry name" value="OS03G0429900 PROTEIN"/>
    <property type="match status" value="1"/>
</dbReference>
<evidence type="ECO:0000256" key="2">
    <source>
        <dbReference type="SAM" id="MobiDB-lite"/>
    </source>
</evidence>
<dbReference type="PANTHER" id="PTHR47165">
    <property type="entry name" value="OS03G0429900 PROTEIN"/>
    <property type="match status" value="1"/>
</dbReference>
<evidence type="ECO:0000313" key="4">
    <source>
        <dbReference type="EMBL" id="PWA46059.1"/>
    </source>
</evidence>
<dbReference type="EMBL" id="PKPP01010467">
    <property type="protein sequence ID" value="PWA46059.1"/>
    <property type="molecule type" value="Genomic_DNA"/>
</dbReference>
<accession>A0A2U1LAP3</accession>
<evidence type="ECO:0000313" key="5">
    <source>
        <dbReference type="Proteomes" id="UP000245207"/>
    </source>
</evidence>
<gene>
    <name evidence="4" type="ORF">CTI12_AA512560</name>
</gene>
<feature type="compositionally biased region" description="Polar residues" evidence="2">
    <location>
        <begin position="571"/>
        <end position="598"/>
    </location>
</feature>
<dbReference type="AlphaFoldDB" id="A0A2U1LAP3"/>
<evidence type="ECO:0000256" key="1">
    <source>
        <dbReference type="ARBA" id="ARBA00023125"/>
    </source>
</evidence>
<evidence type="ECO:0000259" key="3">
    <source>
        <dbReference type="Pfam" id="PF16900"/>
    </source>
</evidence>
<dbReference type="SUPFAM" id="SSF50249">
    <property type="entry name" value="Nucleic acid-binding proteins"/>
    <property type="match status" value="1"/>
</dbReference>
<dbReference type="InterPro" id="IPR012340">
    <property type="entry name" value="NA-bd_OB-fold"/>
</dbReference>
<dbReference type="Gene3D" id="2.40.50.140">
    <property type="entry name" value="Nucleic acid-binding proteins"/>
    <property type="match status" value="2"/>
</dbReference>
<reference evidence="4 5" key="1">
    <citation type="journal article" date="2018" name="Mol. Plant">
        <title>The genome of Artemisia annua provides insight into the evolution of Asteraceae family and artemisinin biosynthesis.</title>
        <authorList>
            <person name="Shen Q."/>
            <person name="Zhang L."/>
            <person name="Liao Z."/>
            <person name="Wang S."/>
            <person name="Yan T."/>
            <person name="Shi P."/>
            <person name="Liu M."/>
            <person name="Fu X."/>
            <person name="Pan Q."/>
            <person name="Wang Y."/>
            <person name="Lv Z."/>
            <person name="Lu X."/>
            <person name="Zhang F."/>
            <person name="Jiang W."/>
            <person name="Ma Y."/>
            <person name="Chen M."/>
            <person name="Hao X."/>
            <person name="Li L."/>
            <person name="Tang Y."/>
            <person name="Lv G."/>
            <person name="Zhou Y."/>
            <person name="Sun X."/>
            <person name="Brodelius P.E."/>
            <person name="Rose J.K.C."/>
            <person name="Tang K."/>
        </authorList>
    </citation>
    <scope>NUCLEOTIDE SEQUENCE [LARGE SCALE GENOMIC DNA]</scope>
    <source>
        <strain evidence="5">cv. Huhao1</strain>
        <tissue evidence="4">Leaf</tissue>
    </source>
</reference>
<dbReference type="InterPro" id="IPR031657">
    <property type="entry name" value="REPA_OB_2"/>
</dbReference>
<proteinExistence type="predicted"/>
<sequence length="658" mass="73413">MPHHVGPSNANNTSLNLYGQQQNLSTSSESQSFYQQSISSTNGQPSNEVHYLGNPNAAMSGNLQTKKDAPYTNHKRKSRISAMYNDVPHHPKRSKGIQIEKDSHAARECCSNDSLNNKGKSVSVEGVSVHAQPIEPYATLVFRTARDRISEGNIDDFKIRLYNVAGNRRYDLPSSHTLGAIVFEPEGNSQTDYDIIVEYKDGQPQRINKLHSSYMMAESSKLTIQSAPGNKIMQVKANIRDLRPKDRNKIIEAVVYRAWIARDPPDTTEKGCKAILLDKQGDAIQGSMDIRDKSFFTKVFIPGRAYRISNFACYPTENWQQTLENPTSLSFTRFSNFDAIPPEGFPAHYFNFVSYNRLPSKVVDPNDKGRKDYPVLTDYIGCYISSGNAETIGNPNKDQMVNRKIEIQNLNRVSIELTLWDELAEKFEKNEIDNLERPVIIAVSSCRVQRYNFKGYLTDGSATVMITFFTPKADDIVGSQTPQEEYSASVVDVPQNQQLTVAFQSAPALAPPLNETSSQLNITREQPAEDLTPTESMAAVTPLPNEISTDINPTQEQPAKEEAPTEKAYTGMQTRSRTDAIQGTNIQPSKTIEQANTESLEHDDMAYQNEPVNTPIQPEDYSTHAISKSSASTGNRPTTSKRALFQGKTGDAKKNKKE</sequence>
<name>A0A2U1LAP3_ARTAN</name>
<dbReference type="Pfam" id="PF16900">
    <property type="entry name" value="REPA_OB_2"/>
    <property type="match status" value="1"/>
</dbReference>
<comment type="caution">
    <text evidence="4">The sequence shown here is derived from an EMBL/GenBank/DDBJ whole genome shotgun (WGS) entry which is preliminary data.</text>
</comment>